<dbReference type="GO" id="GO:0055070">
    <property type="term" value="P:copper ion homeostasis"/>
    <property type="evidence" value="ECO:0007669"/>
    <property type="project" value="InterPro"/>
</dbReference>
<keyword evidence="2" id="KW-0472">Membrane</keyword>
<dbReference type="Proteomes" id="UP000198304">
    <property type="component" value="Unassembled WGS sequence"/>
</dbReference>
<evidence type="ECO:0000313" key="4">
    <source>
        <dbReference type="Proteomes" id="UP000198304"/>
    </source>
</evidence>
<dbReference type="GO" id="GO:0016020">
    <property type="term" value="C:membrane"/>
    <property type="evidence" value="ECO:0007669"/>
    <property type="project" value="InterPro"/>
</dbReference>
<evidence type="ECO:0000256" key="2">
    <source>
        <dbReference type="SAM" id="Phobius"/>
    </source>
</evidence>
<dbReference type="RefSeq" id="WP_089280927.1">
    <property type="nucleotide sequence ID" value="NZ_FZOJ01000001.1"/>
</dbReference>
<keyword evidence="2" id="KW-1133">Transmembrane helix</keyword>
<accession>A0A238ZVV5</accession>
<dbReference type="InterPro" id="IPR021522">
    <property type="entry name" value="MctB"/>
</dbReference>
<sequence length="292" mass="33364">MVFDIKYYIITITAIFISLGIGIFIGFNMNGQEIFLEQQQQLVNSLENRFNDLRLEKEKLQKTIEELSAENELKEDFIEKAYFEIIDQKLSGFHIAILQTTEHYYYHTIRESLEEAGATVPLHLIFTDKILYLPVAELNNINNFLGVELTKEEVMEKVYADIMNLLVNDDFTSLMSFLIDNQFIELIQYIQYEYPVDQVVIAGGGNVENNQSITVDLNLIEDLHQNNIRVIGVERLDIPHSSIPVYRESGISTVDNIDTLLGRISLVFVAKGRAGSFGEKPYSEELVPLGTP</sequence>
<keyword evidence="1" id="KW-0175">Coiled coil</keyword>
<protein>
    <submittedName>
        <fullName evidence="3">Copper transport outer membrane protein, MctB</fullName>
    </submittedName>
</protein>
<evidence type="ECO:0000256" key="1">
    <source>
        <dbReference type="SAM" id="Coils"/>
    </source>
</evidence>
<evidence type="ECO:0000313" key="3">
    <source>
        <dbReference type="EMBL" id="SNR87028.1"/>
    </source>
</evidence>
<name>A0A238ZVV5_9FIRM</name>
<dbReference type="Pfam" id="PF11382">
    <property type="entry name" value="MctB"/>
    <property type="match status" value="1"/>
</dbReference>
<gene>
    <name evidence="3" type="ORF">SAMN05446037_1001133</name>
</gene>
<keyword evidence="4" id="KW-1185">Reference proteome</keyword>
<reference evidence="3 4" key="1">
    <citation type="submission" date="2017-06" db="EMBL/GenBank/DDBJ databases">
        <authorList>
            <person name="Kim H.J."/>
            <person name="Triplett B.A."/>
        </authorList>
    </citation>
    <scope>NUCLEOTIDE SEQUENCE [LARGE SCALE GENOMIC DNA]</scope>
    <source>
        <strain evidence="3 4">SCA</strain>
    </source>
</reference>
<keyword evidence="2" id="KW-0812">Transmembrane</keyword>
<dbReference type="EMBL" id="FZOJ01000001">
    <property type="protein sequence ID" value="SNR87028.1"/>
    <property type="molecule type" value="Genomic_DNA"/>
</dbReference>
<feature type="transmembrane region" description="Helical" evidence="2">
    <location>
        <begin position="7"/>
        <end position="27"/>
    </location>
</feature>
<organism evidence="3 4">
    <name type="scientific">Anaerovirgula multivorans</name>
    <dbReference type="NCBI Taxonomy" id="312168"/>
    <lineage>
        <taxon>Bacteria</taxon>
        <taxon>Bacillati</taxon>
        <taxon>Bacillota</taxon>
        <taxon>Clostridia</taxon>
        <taxon>Peptostreptococcales</taxon>
        <taxon>Natronincolaceae</taxon>
        <taxon>Anaerovirgula</taxon>
    </lineage>
</organism>
<proteinExistence type="predicted"/>
<dbReference type="OrthoDB" id="2382049at2"/>
<feature type="coiled-coil region" evidence="1">
    <location>
        <begin position="36"/>
        <end position="77"/>
    </location>
</feature>
<dbReference type="AlphaFoldDB" id="A0A238ZVV5"/>